<sequence>MRSFILAAVSLASVAIAQTPGNFSPAISGPLDVEYAETIVTPGKVLGGRVPQNPPTIGSKTFLNGSYLLAMVDFDNQANLGLLPGNPQPLIGSYLHWLQPNIKFSSIPRAVQPANPNTSTIYIADTFEKPTVPYLAPQAANSSKEDGHRYVFILWPEIQTFVAPANFPYNNTFRLAFNASRIASEGITGEPILADWFTYEANATKTCGGSYSLGTATATNYKGKSGPTPFKAYRWV</sequence>
<evidence type="ECO:0000313" key="2">
    <source>
        <dbReference type="EMBL" id="KAA6409561.1"/>
    </source>
</evidence>
<reference evidence="3" key="2">
    <citation type="submission" date="2017-03" db="EMBL/GenBank/DDBJ databases">
        <authorList>
            <person name="Afonso C.L."/>
            <person name="Miller P.J."/>
            <person name="Scott M.A."/>
            <person name="Spackman E."/>
            <person name="Goraichik I."/>
            <person name="Dimitrov K.M."/>
            <person name="Suarez D.L."/>
            <person name="Swayne D.E."/>
        </authorList>
    </citation>
    <scope>NUCLEOTIDE SEQUENCE [LARGE SCALE GENOMIC DNA]</scope>
</reference>
<proteinExistence type="predicted"/>
<accession>A0A1W5CX37</accession>
<dbReference type="Proteomes" id="UP000192927">
    <property type="component" value="Unassembled WGS sequence"/>
</dbReference>
<gene>
    <name evidence="2" type="ORF">FRX48_06172</name>
</gene>
<keyword evidence="4" id="KW-1185">Reference proteome</keyword>
<evidence type="ECO:0000313" key="3">
    <source>
        <dbReference type="EMBL" id="SLM35322.1"/>
    </source>
</evidence>
<feature type="signal peptide" evidence="1">
    <location>
        <begin position="1"/>
        <end position="17"/>
    </location>
</feature>
<dbReference type="Pfam" id="PF01161">
    <property type="entry name" value="PBP"/>
    <property type="match status" value="1"/>
</dbReference>
<keyword evidence="1" id="KW-0732">Signal</keyword>
<dbReference type="EMBL" id="VXIT01000010">
    <property type="protein sequence ID" value="KAA6409561.1"/>
    <property type="molecule type" value="Genomic_DNA"/>
</dbReference>
<dbReference type="AlphaFoldDB" id="A0A1W5CX37"/>
<reference evidence="4" key="1">
    <citation type="submission" date="2017-03" db="EMBL/GenBank/DDBJ databases">
        <authorList>
            <person name="Sharma R."/>
            <person name="Thines M."/>
        </authorList>
    </citation>
    <scope>NUCLEOTIDE SEQUENCE [LARGE SCALE GENOMIC DNA]</scope>
</reference>
<evidence type="ECO:0000313" key="4">
    <source>
        <dbReference type="Proteomes" id="UP000192927"/>
    </source>
</evidence>
<feature type="chain" id="PRO_5044566975" evidence="1">
    <location>
        <begin position="18"/>
        <end position="236"/>
    </location>
</feature>
<organism evidence="3 4">
    <name type="scientific">Lasallia pustulata</name>
    <dbReference type="NCBI Taxonomy" id="136370"/>
    <lineage>
        <taxon>Eukaryota</taxon>
        <taxon>Fungi</taxon>
        <taxon>Dikarya</taxon>
        <taxon>Ascomycota</taxon>
        <taxon>Pezizomycotina</taxon>
        <taxon>Lecanoromycetes</taxon>
        <taxon>OSLEUM clade</taxon>
        <taxon>Umbilicariomycetidae</taxon>
        <taxon>Umbilicariales</taxon>
        <taxon>Umbilicariaceae</taxon>
        <taxon>Lasallia</taxon>
    </lineage>
</organism>
<dbReference type="Proteomes" id="UP000324767">
    <property type="component" value="Unassembled WGS sequence"/>
</dbReference>
<dbReference type="InterPro" id="IPR008914">
    <property type="entry name" value="PEBP"/>
</dbReference>
<evidence type="ECO:0000256" key="1">
    <source>
        <dbReference type="SAM" id="SignalP"/>
    </source>
</evidence>
<dbReference type="InterPro" id="IPR036610">
    <property type="entry name" value="PEBP-like_sf"/>
</dbReference>
<reference evidence="2 5" key="3">
    <citation type="submission" date="2019-09" db="EMBL/GenBank/DDBJ databases">
        <title>The hologenome of the rock-dwelling lichen Lasallia pustulata.</title>
        <authorList>
            <person name="Greshake Tzovaras B."/>
            <person name="Segers F."/>
            <person name="Bicker A."/>
            <person name="Dal Grande F."/>
            <person name="Otte J."/>
            <person name="Hankeln T."/>
            <person name="Schmitt I."/>
            <person name="Ebersberger I."/>
        </authorList>
    </citation>
    <scope>NUCLEOTIDE SEQUENCE [LARGE SCALE GENOMIC DNA]</scope>
    <source>
        <strain evidence="2">A1-1</strain>
    </source>
</reference>
<dbReference type="SUPFAM" id="SSF49777">
    <property type="entry name" value="PEBP-like"/>
    <property type="match status" value="1"/>
</dbReference>
<evidence type="ECO:0000313" key="5">
    <source>
        <dbReference type="Proteomes" id="UP000324767"/>
    </source>
</evidence>
<dbReference type="EMBL" id="FWEW01000649">
    <property type="protein sequence ID" value="SLM35322.1"/>
    <property type="molecule type" value="Genomic_DNA"/>
</dbReference>
<dbReference type="OrthoDB" id="2506647at2759"/>
<dbReference type="Gene3D" id="3.90.280.10">
    <property type="entry name" value="PEBP-like"/>
    <property type="match status" value="1"/>
</dbReference>
<name>A0A1W5CX37_9LECA</name>
<protein>
    <submittedName>
        <fullName evidence="3">Phosphatidylethanolamine-binding protein PEBP</fullName>
    </submittedName>
</protein>